<evidence type="ECO:0000313" key="9">
    <source>
        <dbReference type="Proteomes" id="UP001230188"/>
    </source>
</evidence>
<evidence type="ECO:0000256" key="4">
    <source>
        <dbReference type="ARBA" id="ARBA00022679"/>
    </source>
</evidence>
<organism evidence="8 9">
    <name type="scientific">Chrysophaeum taylorii</name>
    <dbReference type="NCBI Taxonomy" id="2483200"/>
    <lineage>
        <taxon>Eukaryota</taxon>
        <taxon>Sar</taxon>
        <taxon>Stramenopiles</taxon>
        <taxon>Ochrophyta</taxon>
        <taxon>Pelagophyceae</taxon>
        <taxon>Pelagomonadales</taxon>
        <taxon>Pelagomonadaceae</taxon>
        <taxon>Chrysophaeum</taxon>
    </lineage>
</organism>
<dbReference type="SUPFAM" id="SSF47616">
    <property type="entry name" value="GST C-terminal domain-like"/>
    <property type="match status" value="1"/>
</dbReference>
<name>A0AAD7U971_9STRA</name>
<evidence type="ECO:0000256" key="1">
    <source>
        <dbReference type="ARBA" id="ARBA00003701"/>
    </source>
</evidence>
<dbReference type="EC" id="2.5.1.18" evidence="3"/>
<comment type="catalytic activity">
    <reaction evidence="5">
        <text>RX + glutathione = an S-substituted glutathione + a halide anion + H(+)</text>
        <dbReference type="Rhea" id="RHEA:16437"/>
        <dbReference type="ChEBI" id="CHEBI:15378"/>
        <dbReference type="ChEBI" id="CHEBI:16042"/>
        <dbReference type="ChEBI" id="CHEBI:17792"/>
        <dbReference type="ChEBI" id="CHEBI:57925"/>
        <dbReference type="ChEBI" id="CHEBI:90779"/>
        <dbReference type="EC" id="2.5.1.18"/>
    </reaction>
</comment>
<comment type="similarity">
    <text evidence="2">Belongs to the GST superfamily. Mu family.</text>
</comment>
<dbReference type="SUPFAM" id="SSF52833">
    <property type="entry name" value="Thioredoxin-like"/>
    <property type="match status" value="1"/>
</dbReference>
<keyword evidence="9" id="KW-1185">Reference proteome</keyword>
<dbReference type="Pfam" id="PF02798">
    <property type="entry name" value="GST_N"/>
    <property type="match status" value="1"/>
</dbReference>
<evidence type="ECO:0000256" key="5">
    <source>
        <dbReference type="ARBA" id="ARBA00047960"/>
    </source>
</evidence>
<evidence type="ECO:0000259" key="6">
    <source>
        <dbReference type="PROSITE" id="PS50404"/>
    </source>
</evidence>
<evidence type="ECO:0000313" key="8">
    <source>
        <dbReference type="EMBL" id="KAJ8600130.1"/>
    </source>
</evidence>
<keyword evidence="4" id="KW-0808">Transferase</keyword>
<dbReference type="Pfam" id="PF14497">
    <property type="entry name" value="GST_C_3"/>
    <property type="match status" value="1"/>
</dbReference>
<dbReference type="InterPro" id="IPR036282">
    <property type="entry name" value="Glutathione-S-Trfase_C_sf"/>
</dbReference>
<gene>
    <name evidence="8" type="ORF">CTAYLR_003462</name>
</gene>
<dbReference type="InterPro" id="IPR050213">
    <property type="entry name" value="GST_superfamily"/>
</dbReference>
<dbReference type="Gene3D" id="3.40.30.10">
    <property type="entry name" value="Glutaredoxin"/>
    <property type="match status" value="1"/>
</dbReference>
<comment type="function">
    <text evidence="1">Conjugation of reduced glutathione to a wide number of exogenous and endogenous hydrophobic electrophiles.</text>
</comment>
<dbReference type="InterPro" id="IPR004045">
    <property type="entry name" value="Glutathione_S-Trfase_N"/>
</dbReference>
<dbReference type="SFLD" id="SFLDS00019">
    <property type="entry name" value="Glutathione_Transferase_(cytos"/>
    <property type="match status" value="1"/>
</dbReference>
<proteinExistence type="inferred from homology"/>
<dbReference type="InterPro" id="IPR040079">
    <property type="entry name" value="Glutathione_S-Trfase"/>
</dbReference>
<dbReference type="InterPro" id="IPR010987">
    <property type="entry name" value="Glutathione-S-Trfase_C-like"/>
</dbReference>
<comment type="caution">
    <text evidence="8">The sequence shown here is derived from an EMBL/GenBank/DDBJ whole genome shotgun (WGS) entry which is preliminary data.</text>
</comment>
<dbReference type="GO" id="GO:0004364">
    <property type="term" value="F:glutathione transferase activity"/>
    <property type="evidence" value="ECO:0007669"/>
    <property type="project" value="UniProtKB-EC"/>
</dbReference>
<dbReference type="Gene3D" id="1.20.1050.10">
    <property type="match status" value="1"/>
</dbReference>
<dbReference type="Proteomes" id="UP001230188">
    <property type="component" value="Unassembled WGS sequence"/>
</dbReference>
<dbReference type="PROSITE" id="PS50405">
    <property type="entry name" value="GST_CTER"/>
    <property type="match status" value="1"/>
</dbReference>
<evidence type="ECO:0000256" key="3">
    <source>
        <dbReference type="ARBA" id="ARBA00012452"/>
    </source>
</evidence>
<dbReference type="InterPro" id="IPR036249">
    <property type="entry name" value="Thioredoxin-like_sf"/>
</dbReference>
<evidence type="ECO:0000256" key="2">
    <source>
        <dbReference type="ARBA" id="ARBA00005861"/>
    </source>
</evidence>
<feature type="domain" description="GST C-terminal" evidence="7">
    <location>
        <begin position="81"/>
        <end position="210"/>
    </location>
</feature>
<reference evidence="8" key="1">
    <citation type="submission" date="2023-01" db="EMBL/GenBank/DDBJ databases">
        <title>Metagenome sequencing of chrysophaentin producing Chrysophaeum taylorii.</title>
        <authorList>
            <person name="Davison J."/>
            <person name="Bewley C."/>
        </authorList>
    </citation>
    <scope>NUCLEOTIDE SEQUENCE</scope>
    <source>
        <strain evidence="8">NIES-1699</strain>
    </source>
</reference>
<dbReference type="PANTHER" id="PTHR11571">
    <property type="entry name" value="GLUTATHIONE S-TRANSFERASE"/>
    <property type="match status" value="1"/>
</dbReference>
<evidence type="ECO:0000259" key="7">
    <source>
        <dbReference type="PROSITE" id="PS50405"/>
    </source>
</evidence>
<dbReference type="EMBL" id="JAQMWT010000529">
    <property type="protein sequence ID" value="KAJ8600130.1"/>
    <property type="molecule type" value="Genomic_DNA"/>
</dbReference>
<feature type="domain" description="GST N-terminal" evidence="6">
    <location>
        <begin position="1"/>
        <end position="84"/>
    </location>
</feature>
<protein>
    <recommendedName>
        <fullName evidence="3">glutathione transferase</fullName>
        <ecNumber evidence="3">2.5.1.18</ecNumber>
    </recommendedName>
</protein>
<accession>A0AAD7U971</accession>
<dbReference type="PANTHER" id="PTHR11571:SF222">
    <property type="entry name" value="GLUTATHIONE TRANSFERASE"/>
    <property type="match status" value="1"/>
</dbReference>
<dbReference type="AlphaFoldDB" id="A0AAD7U971"/>
<dbReference type="InterPro" id="IPR004046">
    <property type="entry name" value="GST_C"/>
</dbReference>
<dbReference type="PROSITE" id="PS50404">
    <property type="entry name" value="GST_NTER"/>
    <property type="match status" value="1"/>
</dbReference>
<sequence length="223" mass="25623">MEIGYWKIRGLAAPLRMMLRFTGTEHTDVQYASEDEWFGAAKDRLKALNPLANLPYVIDDDGSTCVCQSNAVFVYVGEKLGIYRGIRDLELLSEIYDLRNTLIELSYPFYQICGDSSEFEVKAKRHCENIGGSYYDKLEAALQEPFFLGDEPSVCDFHVWEIVDQHEALTRKHGVKATLLDDYPKLQAFHARFKALPQLRAYFDSPDYNLDINDRTNAGAYFY</sequence>
<dbReference type="GO" id="GO:0006749">
    <property type="term" value="P:glutathione metabolic process"/>
    <property type="evidence" value="ECO:0007669"/>
    <property type="project" value="TreeGrafter"/>
</dbReference>